<evidence type="ECO:0000313" key="1">
    <source>
        <dbReference type="EMBL" id="KAG0445026.1"/>
    </source>
</evidence>
<organism evidence="1 2">
    <name type="scientific">Ixodes persulcatus</name>
    <name type="common">Taiga tick</name>
    <dbReference type="NCBI Taxonomy" id="34615"/>
    <lineage>
        <taxon>Eukaryota</taxon>
        <taxon>Metazoa</taxon>
        <taxon>Ecdysozoa</taxon>
        <taxon>Arthropoda</taxon>
        <taxon>Chelicerata</taxon>
        <taxon>Arachnida</taxon>
        <taxon>Acari</taxon>
        <taxon>Parasitiformes</taxon>
        <taxon>Ixodida</taxon>
        <taxon>Ixodoidea</taxon>
        <taxon>Ixodidae</taxon>
        <taxon>Ixodinae</taxon>
        <taxon>Ixodes</taxon>
    </lineage>
</organism>
<dbReference type="Proteomes" id="UP000805193">
    <property type="component" value="Unassembled WGS sequence"/>
</dbReference>
<evidence type="ECO:0000313" key="2">
    <source>
        <dbReference type="Proteomes" id="UP000805193"/>
    </source>
</evidence>
<accession>A0AC60R103</accession>
<protein>
    <submittedName>
        <fullName evidence="1">Uncharacterized protein</fullName>
    </submittedName>
</protein>
<dbReference type="EMBL" id="JABSTQ010001038">
    <property type="protein sequence ID" value="KAG0445026.1"/>
    <property type="molecule type" value="Genomic_DNA"/>
</dbReference>
<gene>
    <name evidence="1" type="ORF">HPB47_002799</name>
</gene>
<reference evidence="1 2" key="1">
    <citation type="journal article" date="2020" name="Cell">
        <title>Large-Scale Comparative Analyses of Tick Genomes Elucidate Their Genetic Diversity and Vector Capacities.</title>
        <authorList>
            <consortium name="Tick Genome and Microbiome Consortium (TIGMIC)"/>
            <person name="Jia N."/>
            <person name="Wang J."/>
            <person name="Shi W."/>
            <person name="Du L."/>
            <person name="Sun Y."/>
            <person name="Zhan W."/>
            <person name="Jiang J.F."/>
            <person name="Wang Q."/>
            <person name="Zhang B."/>
            <person name="Ji P."/>
            <person name="Bell-Sakyi L."/>
            <person name="Cui X.M."/>
            <person name="Yuan T.T."/>
            <person name="Jiang B.G."/>
            <person name="Yang W.F."/>
            <person name="Lam T.T."/>
            <person name="Chang Q.C."/>
            <person name="Ding S.J."/>
            <person name="Wang X.J."/>
            <person name="Zhu J.G."/>
            <person name="Ruan X.D."/>
            <person name="Zhao L."/>
            <person name="Wei J.T."/>
            <person name="Ye R.Z."/>
            <person name="Que T.C."/>
            <person name="Du C.H."/>
            <person name="Zhou Y.H."/>
            <person name="Cheng J.X."/>
            <person name="Dai P.F."/>
            <person name="Guo W.B."/>
            <person name="Han X.H."/>
            <person name="Huang E.J."/>
            <person name="Li L.F."/>
            <person name="Wei W."/>
            <person name="Gao Y.C."/>
            <person name="Liu J.Z."/>
            <person name="Shao H.Z."/>
            <person name="Wang X."/>
            <person name="Wang C.C."/>
            <person name="Yang T.C."/>
            <person name="Huo Q.B."/>
            <person name="Li W."/>
            <person name="Chen H.Y."/>
            <person name="Chen S.E."/>
            <person name="Zhou L.G."/>
            <person name="Ni X.B."/>
            <person name="Tian J.H."/>
            <person name="Sheng Y."/>
            <person name="Liu T."/>
            <person name="Pan Y.S."/>
            <person name="Xia L.Y."/>
            <person name="Li J."/>
            <person name="Zhao F."/>
            <person name="Cao W.C."/>
        </authorList>
    </citation>
    <scope>NUCLEOTIDE SEQUENCE [LARGE SCALE GENOMIC DNA]</scope>
    <source>
        <strain evidence="1">Iper-2018</strain>
    </source>
</reference>
<comment type="caution">
    <text evidence="1">The sequence shown here is derived from an EMBL/GenBank/DDBJ whole genome shotgun (WGS) entry which is preliminary data.</text>
</comment>
<keyword evidence="2" id="KW-1185">Reference proteome</keyword>
<name>A0AC60R103_IXOPE</name>
<proteinExistence type="predicted"/>
<sequence length="86" mass="9415">MFDKTLMQNSGLYCLPRPGDSVMADRGFMIEKNVSQKSFTGSSKVMEAGAADVTFSSSKELHKLQYTTVLSDGDSKAFLPISKLDQ</sequence>